<comment type="function">
    <text evidence="5 6">Cell division protein that is involved in the assembly of the Z ring. May serve as a membrane anchor for the Z ring.</text>
</comment>
<evidence type="ECO:0000256" key="1">
    <source>
        <dbReference type="ARBA" id="ARBA00022475"/>
    </source>
</evidence>
<reference evidence="9" key="1">
    <citation type="submission" date="2017-09" db="EMBL/GenBank/DDBJ databases">
        <title>Depth-based differentiation of microbial function through sediment-hosted aquifers and enrichment of novel symbionts in the deep terrestrial subsurface.</title>
        <authorList>
            <person name="Probst A.J."/>
            <person name="Ladd B."/>
            <person name="Jarett J.K."/>
            <person name="Geller-Mcgrath D.E."/>
            <person name="Sieber C.M.K."/>
            <person name="Emerson J.B."/>
            <person name="Anantharaman K."/>
            <person name="Thomas B.C."/>
            <person name="Malmstrom R."/>
            <person name="Stieglmeier M."/>
            <person name="Klingl A."/>
            <person name="Woyke T."/>
            <person name="Ryan C.M."/>
            <person name="Banfield J.F."/>
        </authorList>
    </citation>
    <scope>NUCLEOTIDE SEQUENCE [LARGE SCALE GENOMIC DNA]</scope>
</reference>
<dbReference type="InterPro" id="IPR050696">
    <property type="entry name" value="FtsA/MreB"/>
</dbReference>
<dbReference type="PANTHER" id="PTHR32432">
    <property type="entry name" value="CELL DIVISION PROTEIN FTSA-RELATED"/>
    <property type="match status" value="1"/>
</dbReference>
<dbReference type="EMBL" id="PFMR01000199">
    <property type="protein sequence ID" value="PIZ16273.1"/>
    <property type="molecule type" value="Genomic_DNA"/>
</dbReference>
<name>A0A2M7SAF1_9BACT</name>
<dbReference type="NCBIfam" id="TIGR01174">
    <property type="entry name" value="ftsA"/>
    <property type="match status" value="1"/>
</dbReference>
<dbReference type="HAMAP" id="MF_02033">
    <property type="entry name" value="FtsA"/>
    <property type="match status" value="1"/>
</dbReference>
<dbReference type="Pfam" id="PF14450">
    <property type="entry name" value="FtsA"/>
    <property type="match status" value="1"/>
</dbReference>
<keyword evidence="4 5" id="KW-0131">Cell cycle</keyword>
<evidence type="ECO:0000256" key="5">
    <source>
        <dbReference type="HAMAP-Rule" id="MF_02033"/>
    </source>
</evidence>
<dbReference type="SUPFAM" id="SSF53067">
    <property type="entry name" value="Actin-like ATPase domain"/>
    <property type="match status" value="2"/>
</dbReference>
<evidence type="ECO:0000313" key="9">
    <source>
        <dbReference type="Proteomes" id="UP000229307"/>
    </source>
</evidence>
<keyword evidence="1 5" id="KW-1003">Cell membrane</keyword>
<keyword evidence="3 5" id="KW-0472">Membrane</keyword>
<dbReference type="InterPro" id="IPR003494">
    <property type="entry name" value="SHS2_FtsA"/>
</dbReference>
<sequence>MITVIVILKKEGNLAKDEIVSSLDIGTTKICAVVSAVSEEGEVEVLGYGSRPASGGLRKGVIIHLDNTVGAIEDAVEQAEKMSGQRIKNVITSVGGIYLKGMPSDGHRSISRGNKEITKADINAVIEAACELSIPLDQEIFYISPQEYIVDGHDGVKEPPLGLIGENLGIRVMLFMGAITSMQNIIKSINSAGLRVRSTVPGPLASSLAVLAEDEINSGVALVDMGGGTTSIAVFVKGYVIHTCVLGLGGEQVTGDIAVGVRSSPEVAEKLKKEHGRAISAMAQEGEMDVPGLGGRGGHTVSKLVLCEIIQARLEEIFELVRAEIKKTGYEDMLSAGVVLTGGVANTDGLVDLAGNMLRMPVRIGKASGITAAAEGSAVSDPSFSVAAGLLMQSKLRGVPIFGKGGVFEGFRKWWQNFF</sequence>
<dbReference type="GO" id="GO:0043093">
    <property type="term" value="P:FtsZ-dependent cytokinesis"/>
    <property type="evidence" value="ECO:0007669"/>
    <property type="project" value="UniProtKB-UniRule"/>
</dbReference>
<dbReference type="Gene3D" id="3.30.420.40">
    <property type="match status" value="2"/>
</dbReference>
<comment type="subunit">
    <text evidence="5">Self-interacts. Interacts with FtsZ.</text>
</comment>
<dbReference type="InterPro" id="IPR043129">
    <property type="entry name" value="ATPase_NBD"/>
</dbReference>
<feature type="domain" description="SHS2" evidence="7">
    <location>
        <begin position="20"/>
        <end position="210"/>
    </location>
</feature>
<dbReference type="SMART" id="SM00842">
    <property type="entry name" value="FtsA"/>
    <property type="match status" value="1"/>
</dbReference>
<keyword evidence="2 5" id="KW-0132">Cell division</keyword>
<dbReference type="CDD" id="cd24048">
    <property type="entry name" value="ASKHA_NBD_FtsA"/>
    <property type="match status" value="1"/>
</dbReference>
<dbReference type="PIRSF" id="PIRSF003101">
    <property type="entry name" value="FtsA"/>
    <property type="match status" value="1"/>
</dbReference>
<evidence type="ECO:0000256" key="3">
    <source>
        <dbReference type="ARBA" id="ARBA00023136"/>
    </source>
</evidence>
<comment type="caution">
    <text evidence="8">The sequence shown here is derived from an EMBL/GenBank/DDBJ whole genome shotgun (WGS) entry which is preliminary data.</text>
</comment>
<comment type="similarity">
    <text evidence="5 6">Belongs to the FtsA/MreB family.</text>
</comment>
<accession>A0A2M7SAF1</accession>
<dbReference type="GO" id="GO:0032153">
    <property type="term" value="C:cell division site"/>
    <property type="evidence" value="ECO:0007669"/>
    <property type="project" value="UniProtKB-UniRule"/>
</dbReference>
<dbReference type="Proteomes" id="UP000229307">
    <property type="component" value="Unassembled WGS sequence"/>
</dbReference>
<gene>
    <name evidence="5 8" type="primary">ftsA</name>
    <name evidence="8" type="ORF">COY52_07550</name>
</gene>
<organism evidence="8 9">
    <name type="scientific">Candidatus Desantisbacteria bacterium CG_4_10_14_0_8_um_filter_48_22</name>
    <dbReference type="NCBI Taxonomy" id="1974543"/>
    <lineage>
        <taxon>Bacteria</taxon>
        <taxon>Candidatus Desantisiibacteriota</taxon>
    </lineage>
</organism>
<evidence type="ECO:0000256" key="6">
    <source>
        <dbReference type="PIRNR" id="PIRNR003101"/>
    </source>
</evidence>
<proteinExistence type="inferred from homology"/>
<evidence type="ECO:0000313" key="8">
    <source>
        <dbReference type="EMBL" id="PIZ16273.1"/>
    </source>
</evidence>
<evidence type="ECO:0000256" key="4">
    <source>
        <dbReference type="ARBA" id="ARBA00023306"/>
    </source>
</evidence>
<comment type="subcellular location">
    <subcellularLocation>
        <location evidence="5">Cell membrane</location>
        <topology evidence="5">Peripheral membrane protein</topology>
        <orientation evidence="5">Cytoplasmic side</orientation>
    </subcellularLocation>
    <text evidence="5">Localizes to the Z ring in an FtsZ-dependent manner. Targeted to the membrane through a conserved C-terminal amphipathic helix.</text>
</comment>
<evidence type="ECO:0000256" key="2">
    <source>
        <dbReference type="ARBA" id="ARBA00022618"/>
    </source>
</evidence>
<dbReference type="AlphaFoldDB" id="A0A2M7SAF1"/>
<dbReference type="InterPro" id="IPR020823">
    <property type="entry name" value="Cell_div_FtsA"/>
</dbReference>
<dbReference type="Pfam" id="PF02491">
    <property type="entry name" value="SHS2_FTSA"/>
    <property type="match status" value="1"/>
</dbReference>
<dbReference type="PANTHER" id="PTHR32432:SF4">
    <property type="entry name" value="CELL DIVISION PROTEIN FTSA"/>
    <property type="match status" value="1"/>
</dbReference>
<protein>
    <recommendedName>
        <fullName evidence="5 6">Cell division protein FtsA</fullName>
    </recommendedName>
</protein>
<dbReference type="GO" id="GO:0009898">
    <property type="term" value="C:cytoplasmic side of plasma membrane"/>
    <property type="evidence" value="ECO:0007669"/>
    <property type="project" value="UniProtKB-UniRule"/>
</dbReference>
<evidence type="ECO:0000259" key="7">
    <source>
        <dbReference type="SMART" id="SM00842"/>
    </source>
</evidence>